<evidence type="ECO:0000259" key="2">
    <source>
        <dbReference type="Pfam" id="PF07732"/>
    </source>
</evidence>
<evidence type="ECO:0000313" key="4">
    <source>
        <dbReference type="Proteomes" id="UP000199385"/>
    </source>
</evidence>
<dbReference type="Proteomes" id="UP000199385">
    <property type="component" value="Chromosome I"/>
</dbReference>
<dbReference type="Gene3D" id="2.60.40.420">
    <property type="entry name" value="Cupredoxins - blue copper proteins"/>
    <property type="match status" value="1"/>
</dbReference>
<dbReference type="PATRIC" id="fig|261654.4.peg.1142"/>
<proteinExistence type="predicted"/>
<feature type="chain" id="PRO_5008382438" evidence="1">
    <location>
        <begin position="28"/>
        <end position="990"/>
    </location>
</feature>
<dbReference type="SUPFAM" id="SSF49503">
    <property type="entry name" value="Cupredoxins"/>
    <property type="match status" value="2"/>
</dbReference>
<evidence type="ECO:0000313" key="3">
    <source>
        <dbReference type="EMBL" id="SBT40048.1"/>
    </source>
</evidence>
<dbReference type="GO" id="GO:0005507">
    <property type="term" value="F:copper ion binding"/>
    <property type="evidence" value="ECO:0007669"/>
    <property type="project" value="InterPro"/>
</dbReference>
<gene>
    <name evidence="3" type="ORF">GA0070611_1116</name>
</gene>
<dbReference type="EMBL" id="LT594323">
    <property type="protein sequence ID" value="SBT40048.1"/>
    <property type="molecule type" value="Genomic_DNA"/>
</dbReference>
<dbReference type="GO" id="GO:0005975">
    <property type="term" value="P:carbohydrate metabolic process"/>
    <property type="evidence" value="ECO:0007669"/>
    <property type="project" value="UniProtKB-ARBA"/>
</dbReference>
<name>A0A1A8Z7X7_9ACTN</name>
<keyword evidence="4" id="KW-1185">Reference proteome</keyword>
<dbReference type="InterPro" id="IPR011707">
    <property type="entry name" value="Cu-oxidase-like_N"/>
</dbReference>
<protein>
    <submittedName>
        <fullName evidence="3">Multicopper oxidase</fullName>
    </submittedName>
</protein>
<dbReference type="OrthoDB" id="345021at2"/>
<accession>A0A1A8Z7X7</accession>
<keyword evidence="1" id="KW-0732">Signal</keyword>
<organism evidence="3 4">
    <name type="scientific">Micromonospora auratinigra</name>
    <dbReference type="NCBI Taxonomy" id="261654"/>
    <lineage>
        <taxon>Bacteria</taxon>
        <taxon>Bacillati</taxon>
        <taxon>Actinomycetota</taxon>
        <taxon>Actinomycetes</taxon>
        <taxon>Micromonosporales</taxon>
        <taxon>Micromonosporaceae</taxon>
        <taxon>Micromonospora</taxon>
    </lineage>
</organism>
<dbReference type="Gene3D" id="2.60.40.10">
    <property type="entry name" value="Immunoglobulins"/>
    <property type="match status" value="1"/>
</dbReference>
<reference evidence="4" key="1">
    <citation type="submission" date="2016-06" db="EMBL/GenBank/DDBJ databases">
        <authorList>
            <person name="Varghese N."/>
            <person name="Submissions Spin"/>
        </authorList>
    </citation>
    <scope>NUCLEOTIDE SEQUENCE [LARGE SCALE GENOMIC DNA]</scope>
    <source>
        <strain evidence="4">DSM 44815</strain>
    </source>
</reference>
<dbReference type="Pfam" id="PF07732">
    <property type="entry name" value="Cu-oxidase_3"/>
    <property type="match status" value="1"/>
</dbReference>
<feature type="domain" description="Plastocyanin-like" evidence="2">
    <location>
        <begin position="100"/>
        <end position="188"/>
    </location>
</feature>
<dbReference type="InterPro" id="IPR008972">
    <property type="entry name" value="Cupredoxin"/>
</dbReference>
<dbReference type="STRING" id="261654.GA0070611_1116"/>
<dbReference type="AlphaFoldDB" id="A0A1A8Z7X7"/>
<dbReference type="RefSeq" id="WP_091658476.1">
    <property type="nucleotide sequence ID" value="NZ_LT594323.1"/>
</dbReference>
<sequence>MRPSRTPRLLAGIAAALLALGPAPARAAAPPVALPTGRAPATLAGDPAPPQGVLPQTGCRLDGGTASCELWARPGTVVLPGAPAPVPIWGFAGTDTAPATLPGPVLVVDQGQRVTITLHNGLADALALAFPAVTGLVPDRTGAAPGGTRDYTFTAARPGTYLYEAGHTALGARQVAMGLVGALVVRAPAVGGRPSAYGDAASVYDDEAVLVLTEVDPAFNAAPLTYDMRAYAPKYRLINGKAFPETDVVATDVGRRVLLRYVAAGVQPHPMTLLGLDQAVVGQDARPAAYPEAAVTVPLQPGQAVDAVVAVPTGPDGRRFALLESGGRLNNAGQRYGGTVTGVSPQQAFGGMLTFLDTNPPADSGDHVGPTAGNVRATPNPASVRDAVTVTADFTDARNGNSVVDRAEAVVDDLRVAEGTGVPFTATGFGAGPTVTGATAALPADLLTTLTQGRHTIWVRGHDAAGNWGVVGSTTLNLAVTGAVTTGVTVTPNPSAGTGDLALTASGDDSGLGGTVTAAEWFVDTTGDNGTGTPLTLANPGAAVTAESGTVPAVVAAALAEGRHTVLVHTRDSFDLWGPYAAADLVVDRTVPTLVSGAVDPALSDGRTGSASDPTDLRVNAAFTDPAGGGVHSAVAAAEGFLDTGGADGTGFTFVALDGSFNSGTENTYGLLPLTELTGVPDGVHQVLVHARDSAGNWGPLAAVTFTLDRAGPVVSAVTATPNPTARAATLTLSATATDAASAVTAAEWYEGTDPGAGHGHPMTVGGTSVATTVALNGFSAGSHTLRVRARDALGNWGTPGAATVVVDPPNAIFADAFTTGTGAWSRVVGTVSAGAGQLVAGTVGYVVDDTPAAERTVHTRADVTLGTFNPQTAVVTVQQLTNAAGAAVAVVQYRRNGGTNQFRLGLLRPAGWTYTGWVAANGGTVRLDWASATAGSATLKVGTVTVGTLTGDTSAQTVESAALGLVVRTAATTGSLSFDNYASTRYTAP</sequence>
<feature type="signal peptide" evidence="1">
    <location>
        <begin position="1"/>
        <end position="27"/>
    </location>
</feature>
<dbReference type="InterPro" id="IPR013783">
    <property type="entry name" value="Ig-like_fold"/>
</dbReference>
<evidence type="ECO:0000256" key="1">
    <source>
        <dbReference type="SAM" id="SignalP"/>
    </source>
</evidence>